<keyword evidence="3" id="KW-0472">Membrane</keyword>
<keyword evidence="4" id="KW-0564">Palmitate</keyword>
<keyword evidence="2 6" id="KW-0732">Signal</keyword>
<name>A0A6N9Z2T5_9BIFI</name>
<dbReference type="Proteomes" id="UP000469194">
    <property type="component" value="Unassembled WGS sequence"/>
</dbReference>
<dbReference type="PANTHER" id="PTHR43649:SF33">
    <property type="entry name" value="POLYGALACTURONAN_RHAMNOGALACTURONAN-BINDING PROTEIN YTCQ"/>
    <property type="match status" value="1"/>
</dbReference>
<feature type="chain" id="PRO_5027055706" evidence="6">
    <location>
        <begin position="29"/>
        <end position="413"/>
    </location>
</feature>
<evidence type="ECO:0000256" key="4">
    <source>
        <dbReference type="ARBA" id="ARBA00023139"/>
    </source>
</evidence>
<evidence type="ECO:0000256" key="5">
    <source>
        <dbReference type="ARBA" id="ARBA00023288"/>
    </source>
</evidence>
<keyword evidence="8" id="KW-1185">Reference proteome</keyword>
<accession>A0A6N9Z2T5</accession>
<evidence type="ECO:0000313" key="7">
    <source>
        <dbReference type="EMBL" id="NEG88947.1"/>
    </source>
</evidence>
<organism evidence="7 8">
    <name type="scientific">Bifidobacterium aerophilum</name>
    <dbReference type="NCBI Taxonomy" id="1798155"/>
    <lineage>
        <taxon>Bacteria</taxon>
        <taxon>Bacillati</taxon>
        <taxon>Actinomycetota</taxon>
        <taxon>Actinomycetes</taxon>
        <taxon>Bifidobacteriales</taxon>
        <taxon>Bifidobacteriaceae</taxon>
        <taxon>Bifidobacterium</taxon>
    </lineage>
</organism>
<dbReference type="PROSITE" id="PS51257">
    <property type="entry name" value="PROKAR_LIPOPROTEIN"/>
    <property type="match status" value="1"/>
</dbReference>
<gene>
    <name evidence="7" type="ORF">GFD25_02770</name>
</gene>
<dbReference type="AlphaFoldDB" id="A0A6N9Z2T5"/>
<dbReference type="Gene3D" id="3.40.190.10">
    <property type="entry name" value="Periplasmic binding protein-like II"/>
    <property type="match status" value="2"/>
</dbReference>
<proteinExistence type="predicted"/>
<reference evidence="7 8" key="1">
    <citation type="submission" date="2019-10" db="EMBL/GenBank/DDBJ databases">
        <title>Bifidobacterium from non-human primates.</title>
        <authorList>
            <person name="Modesto M."/>
        </authorList>
    </citation>
    <scope>NUCLEOTIDE SEQUENCE [LARGE SCALE GENOMIC DNA]</scope>
    <source>
        <strain evidence="7 8">TRE17</strain>
    </source>
</reference>
<feature type="signal peptide" evidence="6">
    <location>
        <begin position="1"/>
        <end position="28"/>
    </location>
</feature>
<dbReference type="EMBL" id="WHZW01000004">
    <property type="protein sequence ID" value="NEG88947.1"/>
    <property type="molecule type" value="Genomic_DNA"/>
</dbReference>
<keyword evidence="5" id="KW-0449">Lipoprotein</keyword>
<dbReference type="PANTHER" id="PTHR43649">
    <property type="entry name" value="ARABINOSE-BINDING PROTEIN-RELATED"/>
    <property type="match status" value="1"/>
</dbReference>
<protein>
    <submittedName>
        <fullName evidence="7">Extracellular solute-binding protein</fullName>
    </submittedName>
</protein>
<dbReference type="Pfam" id="PF01547">
    <property type="entry name" value="SBP_bac_1"/>
    <property type="match status" value="1"/>
</dbReference>
<evidence type="ECO:0000256" key="6">
    <source>
        <dbReference type="SAM" id="SignalP"/>
    </source>
</evidence>
<evidence type="ECO:0000313" key="8">
    <source>
        <dbReference type="Proteomes" id="UP000469194"/>
    </source>
</evidence>
<evidence type="ECO:0000256" key="2">
    <source>
        <dbReference type="ARBA" id="ARBA00022729"/>
    </source>
</evidence>
<comment type="caution">
    <text evidence="7">The sequence shown here is derived from an EMBL/GenBank/DDBJ whole genome shotgun (WGS) entry which is preliminary data.</text>
</comment>
<evidence type="ECO:0000256" key="1">
    <source>
        <dbReference type="ARBA" id="ARBA00022475"/>
    </source>
</evidence>
<dbReference type="InterPro" id="IPR006059">
    <property type="entry name" value="SBP"/>
</dbReference>
<dbReference type="SUPFAM" id="SSF53850">
    <property type="entry name" value="Periplasmic binding protein-like II"/>
    <property type="match status" value="1"/>
</dbReference>
<evidence type="ECO:0000256" key="3">
    <source>
        <dbReference type="ARBA" id="ARBA00023136"/>
    </source>
</evidence>
<sequence length="413" mass="44715">MRIGRSIVAALSSIAIMASMGACGSANADEGTLTFLGNNNQNAYQGLLDGFEKKYPDVKVKFSTVTGAQSGYQETLQTRISGGKLPDVYILPPEQLSDVVKSNLAKDLSDESFMKDIGQTSRDMYSQGGKVYGMSVSGWVRALCFNKDLLAKAGYDNIPATWDEFKEMCKKLKAAGVTPYLEASDTIGVPIPAWIAQASAENVKNGKKTIDQAIADGDTTFEKAYTPYYAKWDELFKEGILNSDVSGLSAESVVSEFTSGRLAIMPSGSWDIPTLSKTGINFEYGTIPMLKKGDTPYAEGSPDPAYAINAKLSGKKLENAEKFLAYVASPEGLKAIQDGLGLATATESYSAKVDPTFQNVYDTYIKTGHFYMQFLAEGAMRPEGYTQMQQLALGSITPEQAGKNMDEKYATLR</sequence>
<dbReference type="InterPro" id="IPR050490">
    <property type="entry name" value="Bact_solute-bd_prot1"/>
</dbReference>
<keyword evidence="1" id="KW-1003">Cell membrane</keyword>